<proteinExistence type="predicted"/>
<keyword evidence="3" id="KW-1185">Reference proteome</keyword>
<dbReference type="InterPro" id="IPR029044">
    <property type="entry name" value="Nucleotide-diphossugar_trans"/>
</dbReference>
<feature type="domain" description="Nucleotidyl transferase" evidence="1">
    <location>
        <begin position="4"/>
        <end position="228"/>
    </location>
</feature>
<evidence type="ECO:0000313" key="2">
    <source>
        <dbReference type="EMBL" id="TDX02304.1"/>
    </source>
</evidence>
<gene>
    <name evidence="2" type="ORF">EDB95_3359</name>
</gene>
<dbReference type="GO" id="GO:0016779">
    <property type="term" value="F:nucleotidyltransferase activity"/>
    <property type="evidence" value="ECO:0007669"/>
    <property type="project" value="UniProtKB-KW"/>
</dbReference>
<dbReference type="Proteomes" id="UP000294498">
    <property type="component" value="Unassembled WGS sequence"/>
</dbReference>
<dbReference type="PANTHER" id="PTHR22572">
    <property type="entry name" value="SUGAR-1-PHOSPHATE GUANYL TRANSFERASE"/>
    <property type="match status" value="1"/>
</dbReference>
<evidence type="ECO:0000259" key="1">
    <source>
        <dbReference type="Pfam" id="PF00483"/>
    </source>
</evidence>
<accession>A0A4R8DV70</accession>
<comment type="caution">
    <text evidence="2">The sequence shown here is derived from an EMBL/GenBank/DDBJ whole genome shotgun (WGS) entry which is preliminary data.</text>
</comment>
<dbReference type="EMBL" id="SODV01000001">
    <property type="protein sequence ID" value="TDX02304.1"/>
    <property type="molecule type" value="Genomic_DNA"/>
</dbReference>
<keyword evidence="2" id="KW-0548">Nucleotidyltransferase</keyword>
<dbReference type="Pfam" id="PF00483">
    <property type="entry name" value="NTP_transferase"/>
    <property type="match status" value="1"/>
</dbReference>
<dbReference type="SUPFAM" id="SSF53448">
    <property type="entry name" value="Nucleotide-diphospho-sugar transferases"/>
    <property type="match status" value="1"/>
</dbReference>
<dbReference type="OrthoDB" id="9813880at2"/>
<dbReference type="InterPro" id="IPR050486">
    <property type="entry name" value="Mannose-1P_guanyltransferase"/>
</dbReference>
<name>A0A4R8DV70_9BACT</name>
<keyword evidence="2" id="KW-0808">Transferase</keyword>
<dbReference type="AlphaFoldDB" id="A0A4R8DV70"/>
<organism evidence="2 3">
    <name type="scientific">Dinghuibacter silviterrae</name>
    <dbReference type="NCBI Taxonomy" id="1539049"/>
    <lineage>
        <taxon>Bacteria</taxon>
        <taxon>Pseudomonadati</taxon>
        <taxon>Bacteroidota</taxon>
        <taxon>Chitinophagia</taxon>
        <taxon>Chitinophagales</taxon>
        <taxon>Chitinophagaceae</taxon>
        <taxon>Dinghuibacter</taxon>
    </lineage>
</organism>
<evidence type="ECO:0000313" key="3">
    <source>
        <dbReference type="Proteomes" id="UP000294498"/>
    </source>
</evidence>
<dbReference type="RefSeq" id="WP_133994921.1">
    <property type="nucleotide sequence ID" value="NZ_SODV01000001.1"/>
</dbReference>
<dbReference type="InterPro" id="IPR005835">
    <property type="entry name" value="NTP_transferase_dom"/>
</dbReference>
<reference evidence="2 3" key="1">
    <citation type="submission" date="2019-03" db="EMBL/GenBank/DDBJ databases">
        <title>Genomic Encyclopedia of Type Strains, Phase IV (KMG-IV): sequencing the most valuable type-strain genomes for metagenomic binning, comparative biology and taxonomic classification.</title>
        <authorList>
            <person name="Goeker M."/>
        </authorList>
    </citation>
    <scope>NUCLEOTIDE SEQUENCE [LARGE SCALE GENOMIC DNA]</scope>
    <source>
        <strain evidence="2 3">DSM 100059</strain>
    </source>
</reference>
<dbReference type="CDD" id="cd06915">
    <property type="entry name" value="NTP_transferase_WcbM_like"/>
    <property type="match status" value="1"/>
</dbReference>
<protein>
    <submittedName>
        <fullName evidence="2">D-glycero-alpha-D-manno-heptose 1-phosphate guanylyltransferase</fullName>
    </submittedName>
</protein>
<sequence>MKEAIILAGGLGTRLRSAVPDLPKCMAPVSGRPFLAHVVDYLLAEGVYRLVLSLGYKHEVIEAYMKRVYSILDFVCVVEKEPLGTGGAIREACKAAEEAQVLVANGDTLFQVDIPALSAFHKERGALATLALKPMQDFDRYGVVDVEPGGRIIGFEEKKPRTSGLINGGVYGLSVKEYLAEAPAGTFSFEKDFLEPRVSGGRLYGYTDDAYFIDIGIPADYERAQKDLLL</sequence>
<dbReference type="Gene3D" id="3.90.550.10">
    <property type="entry name" value="Spore Coat Polysaccharide Biosynthesis Protein SpsA, Chain A"/>
    <property type="match status" value="1"/>
</dbReference>